<accession>A0A8J5CMD5</accession>
<organism evidence="1 2">
    <name type="scientific">Chionoecetes opilio</name>
    <name type="common">Atlantic snow crab</name>
    <name type="synonym">Cancer opilio</name>
    <dbReference type="NCBI Taxonomy" id="41210"/>
    <lineage>
        <taxon>Eukaryota</taxon>
        <taxon>Metazoa</taxon>
        <taxon>Ecdysozoa</taxon>
        <taxon>Arthropoda</taxon>
        <taxon>Crustacea</taxon>
        <taxon>Multicrustacea</taxon>
        <taxon>Malacostraca</taxon>
        <taxon>Eumalacostraca</taxon>
        <taxon>Eucarida</taxon>
        <taxon>Decapoda</taxon>
        <taxon>Pleocyemata</taxon>
        <taxon>Brachyura</taxon>
        <taxon>Eubrachyura</taxon>
        <taxon>Majoidea</taxon>
        <taxon>Majidae</taxon>
        <taxon>Chionoecetes</taxon>
    </lineage>
</organism>
<keyword evidence="2" id="KW-1185">Reference proteome</keyword>
<reference evidence="1" key="1">
    <citation type="submission" date="2020-07" db="EMBL/GenBank/DDBJ databases">
        <title>The High-quality genome of the commercially important snow crab, Chionoecetes opilio.</title>
        <authorList>
            <person name="Jeong J.-H."/>
            <person name="Ryu S."/>
        </authorList>
    </citation>
    <scope>NUCLEOTIDE SEQUENCE</scope>
    <source>
        <strain evidence="1">MADBK_172401_WGS</strain>
        <tissue evidence="1">Digestive gland</tissue>
    </source>
</reference>
<dbReference type="OrthoDB" id="6728421at2759"/>
<gene>
    <name evidence="1" type="ORF">GWK47_011775</name>
</gene>
<dbReference type="AlphaFoldDB" id="A0A8J5CMD5"/>
<evidence type="ECO:0000313" key="1">
    <source>
        <dbReference type="EMBL" id="KAG0715530.1"/>
    </source>
</evidence>
<sequence>MRPKGFKARLLSLFDKIKFLMDTAIHLLFKLSVVHLLNPEKVDAVKSRMLFEVTEQAVLDTSEGNSPDEDDEEDFFKALRIPAPTAAEGTTSTRLSNKMGKELESLCSEKQRNKLLEHAMFHALSRAA</sequence>
<comment type="caution">
    <text evidence="1">The sequence shown here is derived from an EMBL/GenBank/DDBJ whole genome shotgun (WGS) entry which is preliminary data.</text>
</comment>
<dbReference type="Proteomes" id="UP000770661">
    <property type="component" value="Unassembled WGS sequence"/>
</dbReference>
<name>A0A8J5CMD5_CHIOP</name>
<protein>
    <submittedName>
        <fullName evidence="1">Uncharacterized protein</fullName>
    </submittedName>
</protein>
<proteinExistence type="predicted"/>
<dbReference type="EMBL" id="JACEEZ010019633">
    <property type="protein sequence ID" value="KAG0715530.1"/>
    <property type="molecule type" value="Genomic_DNA"/>
</dbReference>
<evidence type="ECO:0000313" key="2">
    <source>
        <dbReference type="Proteomes" id="UP000770661"/>
    </source>
</evidence>